<dbReference type="InterPro" id="IPR000306">
    <property type="entry name" value="Znf_FYVE"/>
</dbReference>
<reference evidence="8 9" key="1">
    <citation type="submission" date="2009-12" db="EMBL/GenBank/DDBJ databases">
        <title>The draft genome of Batrachochytrium dendrobatidis.</title>
        <authorList>
            <consortium name="US DOE Joint Genome Institute (JGI-PGF)"/>
            <person name="Kuo A."/>
            <person name="Salamov A."/>
            <person name="Schmutz J."/>
            <person name="Lucas S."/>
            <person name="Pitluck S."/>
            <person name="Rosenblum E."/>
            <person name="Stajich J."/>
            <person name="Eisen M."/>
            <person name="Grigoriev I.V."/>
        </authorList>
    </citation>
    <scope>NUCLEOTIDE SEQUENCE [LARGE SCALE GENOMIC DNA]</scope>
    <source>
        <strain evidence="9">JAM81 / FGSC 10211</strain>
    </source>
</reference>
<feature type="domain" description="FYVE-type" evidence="7">
    <location>
        <begin position="560"/>
        <end position="616"/>
    </location>
</feature>
<keyword evidence="1" id="KW-0479">Metal-binding</keyword>
<evidence type="ECO:0000256" key="4">
    <source>
        <dbReference type="PROSITE-ProRule" id="PRU00091"/>
    </source>
</evidence>
<dbReference type="SMART" id="SM00064">
    <property type="entry name" value="FYVE"/>
    <property type="match status" value="1"/>
</dbReference>
<keyword evidence="5" id="KW-0175">Coiled coil</keyword>
<name>F4NYM9_BATDJ</name>
<dbReference type="GeneID" id="18240479"/>
<dbReference type="AlphaFoldDB" id="F4NYM9"/>
<accession>F4NYM9</accession>
<dbReference type="InParanoid" id="F4NYM9"/>
<protein>
    <recommendedName>
        <fullName evidence="7">FYVE-type domain-containing protein</fullName>
    </recommendedName>
</protein>
<dbReference type="PANTHER" id="PTHR23164:SF30">
    <property type="entry name" value="EARLY ENDOSOME ANTIGEN 1"/>
    <property type="match status" value="1"/>
</dbReference>
<organism evidence="8 9">
    <name type="scientific">Batrachochytrium dendrobatidis (strain JAM81 / FGSC 10211)</name>
    <name type="common">Frog chytrid fungus</name>
    <dbReference type="NCBI Taxonomy" id="684364"/>
    <lineage>
        <taxon>Eukaryota</taxon>
        <taxon>Fungi</taxon>
        <taxon>Fungi incertae sedis</taxon>
        <taxon>Chytridiomycota</taxon>
        <taxon>Chytridiomycota incertae sedis</taxon>
        <taxon>Chytridiomycetes</taxon>
        <taxon>Rhizophydiales</taxon>
        <taxon>Rhizophydiales incertae sedis</taxon>
        <taxon>Batrachochytrium</taxon>
    </lineage>
</organism>
<dbReference type="CDD" id="cd15760">
    <property type="entry name" value="FYVE_scVPS27p_like"/>
    <property type="match status" value="1"/>
</dbReference>
<dbReference type="InterPro" id="IPR011011">
    <property type="entry name" value="Znf_FYVE_PHD"/>
</dbReference>
<evidence type="ECO:0000256" key="5">
    <source>
        <dbReference type="SAM" id="Coils"/>
    </source>
</evidence>
<evidence type="ECO:0000313" key="8">
    <source>
        <dbReference type="EMBL" id="EGF81735.1"/>
    </source>
</evidence>
<evidence type="ECO:0000313" key="9">
    <source>
        <dbReference type="Proteomes" id="UP000007241"/>
    </source>
</evidence>
<dbReference type="STRING" id="684364.F4NYM9"/>
<dbReference type="HOGENOM" id="CLU_437410_0_0_1"/>
<dbReference type="SUPFAM" id="SSF57903">
    <property type="entry name" value="FYVE/PHD zinc finger"/>
    <property type="match status" value="1"/>
</dbReference>
<evidence type="ECO:0000256" key="2">
    <source>
        <dbReference type="ARBA" id="ARBA00022771"/>
    </source>
</evidence>
<dbReference type="OrthoDB" id="660555at2759"/>
<evidence type="ECO:0000259" key="7">
    <source>
        <dbReference type="PROSITE" id="PS50178"/>
    </source>
</evidence>
<dbReference type="GO" id="GO:0008270">
    <property type="term" value="F:zinc ion binding"/>
    <property type="evidence" value="ECO:0007669"/>
    <property type="project" value="UniProtKB-KW"/>
</dbReference>
<dbReference type="RefSeq" id="XP_006677397.1">
    <property type="nucleotide sequence ID" value="XM_006677334.1"/>
</dbReference>
<dbReference type="EMBL" id="GL882881">
    <property type="protein sequence ID" value="EGF81735.1"/>
    <property type="molecule type" value="Genomic_DNA"/>
</dbReference>
<feature type="compositionally biased region" description="Polar residues" evidence="6">
    <location>
        <begin position="55"/>
        <end position="64"/>
    </location>
</feature>
<keyword evidence="2 4" id="KW-0863">Zinc-finger</keyword>
<keyword evidence="9" id="KW-1185">Reference proteome</keyword>
<dbReference type="Proteomes" id="UP000007241">
    <property type="component" value="Unassembled WGS sequence"/>
</dbReference>
<gene>
    <name evidence="8" type="ORF">BATDEDRAFT_34547</name>
</gene>
<sequence>MNTRQRKSVSFETFSSICKQTCVQIEVVATTEARTQPHFCMVKWIMMGTETIPKSTLQPKTTSKTARKRNKNSTPTANADVVKQVVTTDMASTFETSEKRNMVLERLVKALRSQLQAAVDTHNVSLDAAVSCHSDKSNEMLAADTLHQLQLRSIVQQKQEAATNRLFDALADTIPVGHPQHQLLLFVRQSAMEHFELQQLISRLACSLSTTSTAADKELDQKENSVDQDSLQGLPLLDLALEIIAKHTRTSGSLCTDVASTDSLLPPLPTMNSIATAELPNTQPSTIPHSEDPNVGVYLATARKVTFDGNQLLLNKLRLLKKGHQMKLEAANAEATALNIAGKQSIGQLRLEKDQLLKCIHLADETTAGLTAQVQQLTDMQNEFVHATKEINPQQDSLESNKMYMSVLTRSKALEKQLETVTQQYAILQQQLEDNGVQLKQYATVLSEKEIDIRNHVARIQEYQRMLTSSEQMLSTQRAEMDEIKDTVERAISIGKQQDAALESKDSIIRKMESQVQYGFSHSLSLFYTRLLVTGPDIHSLNRDHWIEDKDAVECHDPTCTKKFGVFVRRHHCRKCGNIYCAEHVSKHMRLSIATLEYHPHGVETKICDMCAVDTQARRFMLLFY</sequence>
<feature type="region of interest" description="Disordered" evidence="6">
    <location>
        <begin position="55"/>
        <end position="77"/>
    </location>
</feature>
<proteinExistence type="predicted"/>
<dbReference type="Pfam" id="PF01363">
    <property type="entry name" value="FYVE"/>
    <property type="match status" value="1"/>
</dbReference>
<dbReference type="InterPro" id="IPR017455">
    <property type="entry name" value="Znf_FYVE-rel"/>
</dbReference>
<feature type="coiled-coil region" evidence="5">
    <location>
        <begin position="411"/>
        <end position="466"/>
    </location>
</feature>
<dbReference type="InterPro" id="IPR013083">
    <property type="entry name" value="Znf_RING/FYVE/PHD"/>
</dbReference>
<dbReference type="PANTHER" id="PTHR23164">
    <property type="entry name" value="EARLY ENDOSOME ANTIGEN 1"/>
    <property type="match status" value="1"/>
</dbReference>
<dbReference type="Gene3D" id="3.30.40.10">
    <property type="entry name" value="Zinc/RING finger domain, C3HC4 (zinc finger)"/>
    <property type="match status" value="1"/>
</dbReference>
<evidence type="ECO:0000256" key="3">
    <source>
        <dbReference type="ARBA" id="ARBA00022833"/>
    </source>
</evidence>
<dbReference type="PROSITE" id="PS50178">
    <property type="entry name" value="ZF_FYVE"/>
    <property type="match status" value="1"/>
</dbReference>
<keyword evidence="3" id="KW-0862">Zinc</keyword>
<evidence type="ECO:0000256" key="1">
    <source>
        <dbReference type="ARBA" id="ARBA00022723"/>
    </source>
</evidence>
<evidence type="ECO:0000256" key="6">
    <source>
        <dbReference type="SAM" id="MobiDB-lite"/>
    </source>
</evidence>